<sequence>MTRLLLTVPEAAETLAISRSKLYQLLHAGALTSVLIGGSRRIPLSALHDYVNHLTDKEAAA</sequence>
<evidence type="ECO:0000313" key="3">
    <source>
        <dbReference type="Proteomes" id="UP001589532"/>
    </source>
</evidence>
<feature type="domain" description="Helix-turn-helix" evidence="1">
    <location>
        <begin position="5"/>
        <end position="52"/>
    </location>
</feature>
<evidence type="ECO:0000259" key="1">
    <source>
        <dbReference type="Pfam" id="PF12728"/>
    </source>
</evidence>
<accession>A0ABV5RTQ5</accession>
<dbReference type="InterPro" id="IPR010093">
    <property type="entry name" value="SinI_DNA-bd"/>
</dbReference>
<organism evidence="2 3">
    <name type="scientific">Nonomuraea helvata</name>
    <dbReference type="NCBI Taxonomy" id="37484"/>
    <lineage>
        <taxon>Bacteria</taxon>
        <taxon>Bacillati</taxon>
        <taxon>Actinomycetota</taxon>
        <taxon>Actinomycetes</taxon>
        <taxon>Streptosporangiales</taxon>
        <taxon>Streptosporangiaceae</taxon>
        <taxon>Nonomuraea</taxon>
    </lineage>
</organism>
<dbReference type="NCBIfam" id="TIGR01764">
    <property type="entry name" value="excise"/>
    <property type="match status" value="1"/>
</dbReference>
<dbReference type="InterPro" id="IPR041657">
    <property type="entry name" value="HTH_17"/>
</dbReference>
<dbReference type="RefSeq" id="WP_344987590.1">
    <property type="nucleotide sequence ID" value="NZ_BAAAXV010000001.1"/>
</dbReference>
<name>A0ABV5RTQ5_9ACTN</name>
<proteinExistence type="predicted"/>
<reference evidence="2 3" key="1">
    <citation type="submission" date="2024-09" db="EMBL/GenBank/DDBJ databases">
        <authorList>
            <person name="Sun Q."/>
            <person name="Mori K."/>
        </authorList>
    </citation>
    <scope>NUCLEOTIDE SEQUENCE [LARGE SCALE GENOMIC DNA]</scope>
    <source>
        <strain evidence="2 3">JCM 3143</strain>
    </source>
</reference>
<protein>
    <submittedName>
        <fullName evidence="2">Excisionase family DNA-binding protein</fullName>
    </submittedName>
</protein>
<keyword evidence="2" id="KW-0238">DNA-binding</keyword>
<gene>
    <name evidence="2" type="ORF">ACFFSA_06370</name>
</gene>
<keyword evidence="3" id="KW-1185">Reference proteome</keyword>
<dbReference type="GO" id="GO:0003677">
    <property type="term" value="F:DNA binding"/>
    <property type="evidence" value="ECO:0007669"/>
    <property type="project" value="UniProtKB-KW"/>
</dbReference>
<dbReference type="Pfam" id="PF12728">
    <property type="entry name" value="HTH_17"/>
    <property type="match status" value="1"/>
</dbReference>
<comment type="caution">
    <text evidence="2">The sequence shown here is derived from an EMBL/GenBank/DDBJ whole genome shotgun (WGS) entry which is preliminary data.</text>
</comment>
<dbReference type="Proteomes" id="UP001589532">
    <property type="component" value="Unassembled WGS sequence"/>
</dbReference>
<dbReference type="EMBL" id="JBHMBW010000003">
    <property type="protein sequence ID" value="MFB9622700.1"/>
    <property type="molecule type" value="Genomic_DNA"/>
</dbReference>
<evidence type="ECO:0000313" key="2">
    <source>
        <dbReference type="EMBL" id="MFB9622700.1"/>
    </source>
</evidence>